<keyword evidence="2" id="KW-1133">Transmembrane helix</keyword>
<keyword evidence="2" id="KW-0812">Transmembrane</keyword>
<sequence>MNHTHRIIICVILFLILYIILKYIDSLQKRPLIKETTTKNDKKFSKNGELYYEDGGDHYNSAPDPDYEYTYE</sequence>
<reference evidence="3" key="1">
    <citation type="journal article" date="2020" name="Nature">
        <title>Giant virus diversity and host interactions through global metagenomics.</title>
        <authorList>
            <person name="Schulz F."/>
            <person name="Roux S."/>
            <person name="Paez-Espino D."/>
            <person name="Jungbluth S."/>
            <person name="Walsh D.A."/>
            <person name="Denef V.J."/>
            <person name="McMahon K.D."/>
            <person name="Konstantinidis K.T."/>
            <person name="Eloe-Fadrosh E.A."/>
            <person name="Kyrpides N.C."/>
            <person name="Woyke T."/>
        </authorList>
    </citation>
    <scope>NUCLEOTIDE SEQUENCE</scope>
    <source>
        <strain evidence="3">GVMAG-M-3300023179-116</strain>
    </source>
</reference>
<evidence type="ECO:0000256" key="1">
    <source>
        <dbReference type="SAM" id="MobiDB-lite"/>
    </source>
</evidence>
<name>A0A6C0E775_9ZZZZ</name>
<protein>
    <submittedName>
        <fullName evidence="3">Uncharacterized protein</fullName>
    </submittedName>
</protein>
<feature type="region of interest" description="Disordered" evidence="1">
    <location>
        <begin position="50"/>
        <end position="72"/>
    </location>
</feature>
<keyword evidence="2" id="KW-0472">Membrane</keyword>
<evidence type="ECO:0000256" key="2">
    <source>
        <dbReference type="SAM" id="Phobius"/>
    </source>
</evidence>
<dbReference type="AlphaFoldDB" id="A0A6C0E775"/>
<dbReference type="EMBL" id="MN739730">
    <property type="protein sequence ID" value="QHT23275.1"/>
    <property type="molecule type" value="Genomic_DNA"/>
</dbReference>
<proteinExistence type="predicted"/>
<feature type="transmembrane region" description="Helical" evidence="2">
    <location>
        <begin position="6"/>
        <end position="24"/>
    </location>
</feature>
<organism evidence="3">
    <name type="scientific">viral metagenome</name>
    <dbReference type="NCBI Taxonomy" id="1070528"/>
    <lineage>
        <taxon>unclassified sequences</taxon>
        <taxon>metagenomes</taxon>
        <taxon>organismal metagenomes</taxon>
    </lineage>
</organism>
<evidence type="ECO:0000313" key="3">
    <source>
        <dbReference type="EMBL" id="QHT23275.1"/>
    </source>
</evidence>
<accession>A0A6C0E775</accession>